<dbReference type="GO" id="GO:0006313">
    <property type="term" value="P:DNA transposition"/>
    <property type="evidence" value="ECO:0007669"/>
    <property type="project" value="InterPro"/>
</dbReference>
<sequence length="204" mass="24405">MPRRKRNWHPAGWFHVIMRGNNRQRIFTTHEDMLALFRTIDEARERYSFTVIAFCIMTNHYHLLIRSPEVPLDKIMARINRRYSDYYSKKYNHVGRIYEKRYYSKEADGPLALLAVSSYIYRNPIETKKPMVESLADYPYSSFPLYCLNEPSPKPWIELDLLPTFLPAGINQTRHNYSLYCQLYRQAIEEDKKIALLLSEEAWI</sequence>
<dbReference type="PANTHER" id="PTHR34322">
    <property type="entry name" value="TRANSPOSASE, Y1_TNP DOMAIN-CONTAINING"/>
    <property type="match status" value="1"/>
</dbReference>
<dbReference type="SUPFAM" id="SSF143422">
    <property type="entry name" value="Transposase IS200-like"/>
    <property type="match status" value="1"/>
</dbReference>
<dbReference type="GO" id="GO:0004803">
    <property type="term" value="F:transposase activity"/>
    <property type="evidence" value="ECO:0007669"/>
    <property type="project" value="InterPro"/>
</dbReference>
<keyword evidence="3" id="KW-1185">Reference proteome</keyword>
<dbReference type="Gene3D" id="3.30.70.1290">
    <property type="entry name" value="Transposase IS200-like"/>
    <property type="match status" value="1"/>
</dbReference>
<dbReference type="AlphaFoldDB" id="A0A9X3RED1"/>
<dbReference type="PANTHER" id="PTHR34322:SF2">
    <property type="entry name" value="TRANSPOSASE IS200-LIKE DOMAIN-CONTAINING PROTEIN"/>
    <property type="match status" value="1"/>
</dbReference>
<dbReference type="EMBL" id="JAMKBJ010000006">
    <property type="protein sequence ID" value="MCZ8537273.1"/>
    <property type="molecule type" value="Genomic_DNA"/>
</dbReference>
<dbReference type="InterPro" id="IPR002686">
    <property type="entry name" value="Transposase_17"/>
</dbReference>
<dbReference type="InterPro" id="IPR036515">
    <property type="entry name" value="Transposase_17_sf"/>
</dbReference>
<accession>A0A9X3RED1</accession>
<proteinExistence type="predicted"/>
<gene>
    <name evidence="2" type="ORF">M9R32_08785</name>
</gene>
<dbReference type="GO" id="GO:0005856">
    <property type="term" value="C:cytoskeleton"/>
    <property type="evidence" value="ECO:0007669"/>
    <property type="project" value="InterPro"/>
</dbReference>
<evidence type="ECO:0000313" key="3">
    <source>
        <dbReference type="Proteomes" id="UP001152173"/>
    </source>
</evidence>
<dbReference type="SMART" id="SM01321">
    <property type="entry name" value="Y1_Tnp"/>
    <property type="match status" value="1"/>
</dbReference>
<comment type="caution">
    <text evidence="2">The sequence shown here is derived from an EMBL/GenBank/DDBJ whole genome shotgun (WGS) entry which is preliminary data.</text>
</comment>
<evidence type="ECO:0000313" key="2">
    <source>
        <dbReference type="EMBL" id="MCZ8537273.1"/>
    </source>
</evidence>
<dbReference type="RefSeq" id="WP_269926367.1">
    <property type="nucleotide sequence ID" value="NZ_JAMKBJ010000006.1"/>
</dbReference>
<dbReference type="InterPro" id="IPR000857">
    <property type="entry name" value="MyTH4_dom"/>
</dbReference>
<name>A0A9X3RED1_9BACL</name>
<organism evidence="2 3">
    <name type="scientific">Paenisporosarcina quisquiliarum</name>
    <dbReference type="NCBI Taxonomy" id="365346"/>
    <lineage>
        <taxon>Bacteria</taxon>
        <taxon>Bacillati</taxon>
        <taxon>Bacillota</taxon>
        <taxon>Bacilli</taxon>
        <taxon>Bacillales</taxon>
        <taxon>Caryophanaceae</taxon>
        <taxon>Paenisporosarcina</taxon>
    </lineage>
</organism>
<dbReference type="GO" id="GO:0003677">
    <property type="term" value="F:DNA binding"/>
    <property type="evidence" value="ECO:0007669"/>
    <property type="project" value="InterPro"/>
</dbReference>
<dbReference type="PROSITE" id="PS51016">
    <property type="entry name" value="MYTH4"/>
    <property type="match status" value="1"/>
</dbReference>
<evidence type="ECO:0000259" key="1">
    <source>
        <dbReference type="PROSITE" id="PS51016"/>
    </source>
</evidence>
<dbReference type="Pfam" id="PF01797">
    <property type="entry name" value="Y1_Tnp"/>
    <property type="match status" value="1"/>
</dbReference>
<feature type="domain" description="MyTH4" evidence="1">
    <location>
        <begin position="102"/>
        <end position="204"/>
    </location>
</feature>
<reference evidence="2" key="1">
    <citation type="submission" date="2022-05" db="EMBL/GenBank/DDBJ databases">
        <authorList>
            <person name="Colautti A."/>
            <person name="Iacumin L."/>
        </authorList>
    </citation>
    <scope>NUCLEOTIDE SEQUENCE</scope>
    <source>
        <strain evidence="2">SK 55</strain>
    </source>
</reference>
<protein>
    <submittedName>
        <fullName evidence="2">Transposase</fullName>
    </submittedName>
</protein>
<dbReference type="Proteomes" id="UP001152173">
    <property type="component" value="Unassembled WGS sequence"/>
</dbReference>